<evidence type="ECO:0000256" key="5">
    <source>
        <dbReference type="ARBA" id="ARBA00023235"/>
    </source>
</evidence>
<comment type="similarity">
    <text evidence="2">Belongs to the pseudouridine synthase TruB family.</text>
</comment>
<dbReference type="InterPro" id="IPR002501">
    <property type="entry name" value="PsdUridine_synth_N"/>
</dbReference>
<evidence type="ECO:0000313" key="8">
    <source>
        <dbReference type="EMBL" id="QGN18370.1"/>
    </source>
</evidence>
<comment type="catalytic activity">
    <reaction evidence="1">
        <text>a uridine in mRNA = a pseudouridine in mRNA</text>
        <dbReference type="Rhea" id="RHEA:56644"/>
        <dbReference type="Rhea" id="RHEA-COMP:14658"/>
        <dbReference type="Rhea" id="RHEA-COMP:14659"/>
        <dbReference type="ChEBI" id="CHEBI:65314"/>
        <dbReference type="ChEBI" id="CHEBI:65315"/>
    </reaction>
</comment>
<dbReference type="SUPFAM" id="SSF55120">
    <property type="entry name" value="Pseudouridine synthase"/>
    <property type="match status" value="1"/>
</dbReference>
<dbReference type="Proteomes" id="UP000422736">
    <property type="component" value="Chromosome 7"/>
</dbReference>
<dbReference type="Pfam" id="PF01509">
    <property type="entry name" value="TruB_N"/>
    <property type="match status" value="1"/>
</dbReference>
<evidence type="ECO:0000256" key="6">
    <source>
        <dbReference type="SAM" id="MobiDB-lite"/>
    </source>
</evidence>
<dbReference type="PANTHER" id="PTHR13767:SF2">
    <property type="entry name" value="PSEUDOURIDYLATE SYNTHASE TRUB1"/>
    <property type="match status" value="1"/>
</dbReference>
<evidence type="ECO:0000259" key="7">
    <source>
        <dbReference type="Pfam" id="PF01509"/>
    </source>
</evidence>
<protein>
    <recommendedName>
        <fullName evidence="3">tRNA pseudouridine(55) synthase</fullName>
        <ecNumber evidence="3">5.4.99.25</ecNumber>
    </recommendedName>
</protein>
<name>A0ABX6F3K4_KLUMA</name>
<feature type="domain" description="Pseudouridine synthase II N-terminal" evidence="7">
    <location>
        <begin position="62"/>
        <end position="193"/>
    </location>
</feature>
<gene>
    <name evidence="8" type="primary">PUS4</name>
    <name evidence="8" type="ORF">FIM1_4697</name>
</gene>
<evidence type="ECO:0000256" key="1">
    <source>
        <dbReference type="ARBA" id="ARBA00001166"/>
    </source>
</evidence>
<keyword evidence="4" id="KW-0819">tRNA processing</keyword>
<accession>A0ABX6F3K4</accession>
<evidence type="ECO:0000256" key="2">
    <source>
        <dbReference type="ARBA" id="ARBA00008999"/>
    </source>
</evidence>
<dbReference type="EC" id="5.4.99.25" evidence="3"/>
<feature type="compositionally biased region" description="Basic and acidic residues" evidence="6">
    <location>
        <begin position="381"/>
        <end position="393"/>
    </location>
</feature>
<evidence type="ECO:0000256" key="4">
    <source>
        <dbReference type="ARBA" id="ARBA00022694"/>
    </source>
</evidence>
<dbReference type="InterPro" id="IPR014780">
    <property type="entry name" value="tRNA_psdUridine_synth_TruB"/>
</dbReference>
<keyword evidence="9" id="KW-1185">Reference proteome</keyword>
<feature type="region of interest" description="Disordered" evidence="6">
    <location>
        <begin position="361"/>
        <end position="407"/>
    </location>
</feature>
<proteinExistence type="inferred from homology"/>
<organism evidence="8 9">
    <name type="scientific">Kluyveromyces marxianus</name>
    <name type="common">Yeast</name>
    <name type="synonym">Candida kefyr</name>
    <dbReference type="NCBI Taxonomy" id="4911"/>
    <lineage>
        <taxon>Eukaryota</taxon>
        <taxon>Fungi</taxon>
        <taxon>Dikarya</taxon>
        <taxon>Ascomycota</taxon>
        <taxon>Saccharomycotina</taxon>
        <taxon>Saccharomycetes</taxon>
        <taxon>Saccharomycetales</taxon>
        <taxon>Saccharomycetaceae</taxon>
        <taxon>Kluyveromyces</taxon>
    </lineage>
</organism>
<dbReference type="EMBL" id="CP015061">
    <property type="protein sequence ID" value="QGN18370.1"/>
    <property type="molecule type" value="Genomic_DNA"/>
</dbReference>
<keyword evidence="5" id="KW-0413">Isomerase</keyword>
<reference evidence="8 9" key="1">
    <citation type="submission" date="2016-03" db="EMBL/GenBank/DDBJ databases">
        <title>How can Kluyveromyces marxianus grow so fast - potential evolutionary course in Saccharomyces Complex revealed by comparative genomics.</title>
        <authorList>
            <person name="Mo W."/>
            <person name="Lu W."/>
            <person name="Yang X."/>
            <person name="Qi J."/>
            <person name="Lv H."/>
        </authorList>
    </citation>
    <scope>NUCLEOTIDE SEQUENCE [LARGE SCALE GENOMIC DNA]</scope>
    <source>
        <strain evidence="8 9">FIM1</strain>
    </source>
</reference>
<dbReference type="Gene3D" id="3.30.2350.10">
    <property type="entry name" value="Pseudouridine synthase"/>
    <property type="match status" value="1"/>
</dbReference>
<dbReference type="InterPro" id="IPR020103">
    <property type="entry name" value="PsdUridine_synth_cat_dom_sf"/>
</dbReference>
<sequence>MNGIFAIEKPSGVSSNNFLQQVKNALMKSSIFQSEIQRAVMERSQQYAKETGKKPSKRKLRKVSQIKMGHGGTLDPLASGVMVIGIGTGTKKLSEYLGNCTKVYETEALFGVGTTSGDSEGDIIAETSVKHLNWEDLKSVESKFVGHLKQTPPIYAALKLNGKPLYEYAREGIPLPKAIEPRQIQIHSLKLHEDCLSRDHEYPMLRVKEGSEEEEVLNKLNANLMEDKLYFSKEYCESQGLESEEAQVEPWIPITQEEKKVLMEEKDKYRAPLLHFTTSVSSGTYIRSLISDIGKAMRSSCYMVKLIRCQQQEWALDRQNVFKLEHFENNDEKVWSAVLQKVLSEGSSVNVEQEIARVLSSAEPTAAPVETSAAPAEPVALEDRPETKRTRSQEEDEDEDTEQNKNN</sequence>
<evidence type="ECO:0000256" key="3">
    <source>
        <dbReference type="ARBA" id="ARBA00012787"/>
    </source>
</evidence>
<dbReference type="PANTHER" id="PTHR13767">
    <property type="entry name" value="TRNA-PSEUDOURIDINE SYNTHASE"/>
    <property type="match status" value="1"/>
</dbReference>
<evidence type="ECO:0000313" key="9">
    <source>
        <dbReference type="Proteomes" id="UP000422736"/>
    </source>
</evidence>
<dbReference type="HAMAP" id="MF_01080">
    <property type="entry name" value="TruB_bact"/>
    <property type="match status" value="1"/>
</dbReference>